<feature type="binding site" evidence="5">
    <location>
        <position position="51"/>
    </location>
    <ligand>
        <name>S-adenosyl-L-methionine</name>
        <dbReference type="ChEBI" id="CHEBI:59789"/>
    </ligand>
</feature>
<gene>
    <name evidence="7" type="ORF">ATY89_03280</name>
    <name evidence="8" type="ORF">ATZ20_06305</name>
</gene>
<dbReference type="Gene3D" id="1.10.8.100">
    <property type="entry name" value="Ribosomal RNA adenine dimethylase-like, domain 2"/>
    <property type="match status" value="1"/>
</dbReference>
<keyword evidence="4 5" id="KW-0694">RNA-binding</keyword>
<proteinExistence type="inferred from homology"/>
<evidence type="ECO:0000256" key="1">
    <source>
        <dbReference type="ARBA" id="ARBA00022603"/>
    </source>
</evidence>
<dbReference type="PANTHER" id="PTHR11727:SF7">
    <property type="entry name" value="DIMETHYLADENOSINE TRANSFERASE-RELATED"/>
    <property type="match status" value="1"/>
</dbReference>
<evidence type="ECO:0000256" key="3">
    <source>
        <dbReference type="ARBA" id="ARBA00022691"/>
    </source>
</evidence>
<evidence type="ECO:0000256" key="5">
    <source>
        <dbReference type="PROSITE-ProRule" id="PRU01026"/>
    </source>
</evidence>
<dbReference type="InterPro" id="IPR001737">
    <property type="entry name" value="KsgA/Erm"/>
</dbReference>
<dbReference type="OMA" id="FTACVAN"/>
<comment type="similarity">
    <text evidence="5">Belongs to the class I-like SAM-binding methyltransferase superfamily. rRNA adenine N(6)-methyltransferase family.</text>
</comment>
<keyword evidence="2 5" id="KW-0808">Transferase</keyword>
<dbReference type="SUPFAM" id="SSF53335">
    <property type="entry name" value="S-adenosyl-L-methionine-dependent methyltransferases"/>
    <property type="match status" value="1"/>
</dbReference>
<name>A0A0U3GSY3_9CREN</name>
<dbReference type="PANTHER" id="PTHR11727">
    <property type="entry name" value="DIMETHYLADENOSINE TRANSFERASE"/>
    <property type="match status" value="1"/>
</dbReference>
<dbReference type="GeneID" id="14551144"/>
<feature type="binding site" evidence="5">
    <location>
        <position position="69"/>
    </location>
    <ligand>
        <name>S-adenosyl-L-methionine</name>
        <dbReference type="ChEBI" id="CHEBI:59789"/>
    </ligand>
</feature>
<evidence type="ECO:0000259" key="6">
    <source>
        <dbReference type="SMART" id="SM00650"/>
    </source>
</evidence>
<evidence type="ECO:0000313" key="8">
    <source>
        <dbReference type="EMBL" id="ALU31785.1"/>
    </source>
</evidence>
<dbReference type="OrthoDB" id="9883at2157"/>
<feature type="binding site" evidence="5">
    <location>
        <position position="10"/>
    </location>
    <ligand>
        <name>S-adenosyl-L-methionine</name>
        <dbReference type="ChEBI" id="CHEBI:59789"/>
    </ligand>
</feature>
<dbReference type="EMBL" id="CP013695">
    <property type="protein sequence ID" value="ALU31785.1"/>
    <property type="molecule type" value="Genomic_DNA"/>
</dbReference>
<evidence type="ECO:0000313" key="9">
    <source>
        <dbReference type="Proteomes" id="UP000060043"/>
    </source>
</evidence>
<dbReference type="Pfam" id="PF00398">
    <property type="entry name" value="RrnaAD"/>
    <property type="match status" value="1"/>
</dbReference>
<dbReference type="PaxDb" id="1435377-SUSAZ_02835"/>
<sequence>MKNKLGQHFLNDISIIKKLISLVDHSTRPVIEIGSGNGVITKFLKPDIAIEIDVSLINHLRNYQLIIGDGRYLPTTRGQVVSSLPYYITTDFFHEAIKLDNIRKLVLIVQKDFIDKITSKSTSISYLLNYYYKISLFDIVPPSAFSPNPKVFSQLVVFDRTRKYNKNISEIIECISKYRNKSLKNALSLCGYNFELRNNKKVREFKPWEITDLLHSMGINFV</sequence>
<dbReference type="Proteomes" id="UP000060043">
    <property type="component" value="Chromosome"/>
</dbReference>
<dbReference type="InterPro" id="IPR020598">
    <property type="entry name" value="rRNA_Ade_methylase_Trfase_N"/>
</dbReference>
<reference evidence="9 10" key="1">
    <citation type="submission" date="2015-12" db="EMBL/GenBank/DDBJ databases">
        <title>A stable core within a dynamic pangenome in Sulfolobus acidocaldarius.</title>
        <authorList>
            <person name="Anderson R."/>
            <person name="Kouris A."/>
            <person name="Seward C."/>
            <person name="Campbell K."/>
            <person name="Whitaker R."/>
        </authorList>
    </citation>
    <scope>NUCLEOTIDE SEQUENCE [LARGE SCALE GENOMIC DNA]</scope>
    <source>
        <strain evidence="7 10">GG12-C01-09</strain>
        <strain evidence="8 9">NG05B_CO5_07</strain>
    </source>
</reference>
<accession>A0A0U3GSY3</accession>
<dbReference type="AlphaFoldDB" id="A0A0U3GSY3"/>
<dbReference type="RefSeq" id="WP_011277517.1">
    <property type="nucleotide sequence ID" value="NZ_BHWZ01000001.1"/>
</dbReference>
<evidence type="ECO:0000256" key="2">
    <source>
        <dbReference type="ARBA" id="ARBA00022679"/>
    </source>
</evidence>
<feature type="binding site" evidence="5">
    <location>
        <position position="8"/>
    </location>
    <ligand>
        <name>S-adenosyl-L-methionine</name>
        <dbReference type="ChEBI" id="CHEBI:59789"/>
    </ligand>
</feature>
<feature type="binding site" evidence="5">
    <location>
        <position position="34"/>
    </location>
    <ligand>
        <name>S-adenosyl-L-methionine</name>
        <dbReference type="ChEBI" id="CHEBI:59789"/>
    </ligand>
</feature>
<dbReference type="EMBL" id="CP013694">
    <property type="protein sequence ID" value="ALU29059.1"/>
    <property type="molecule type" value="Genomic_DNA"/>
</dbReference>
<keyword evidence="3 5" id="KW-0949">S-adenosyl-L-methionine</keyword>
<organism evidence="8 9">
    <name type="scientific">Sulfolobus acidocaldarius</name>
    <dbReference type="NCBI Taxonomy" id="2285"/>
    <lineage>
        <taxon>Archaea</taxon>
        <taxon>Thermoproteota</taxon>
        <taxon>Thermoprotei</taxon>
        <taxon>Sulfolobales</taxon>
        <taxon>Sulfolobaceae</taxon>
        <taxon>Sulfolobus</taxon>
    </lineage>
</organism>
<evidence type="ECO:0000256" key="4">
    <source>
        <dbReference type="ARBA" id="ARBA00022884"/>
    </source>
</evidence>
<dbReference type="GO" id="GO:0000179">
    <property type="term" value="F:rRNA (adenine-N6,N6-)-dimethyltransferase activity"/>
    <property type="evidence" value="ECO:0007669"/>
    <property type="project" value="UniProtKB-UniRule"/>
</dbReference>
<protein>
    <submittedName>
        <fullName evidence="8">16S rRNA methyltransferase</fullName>
    </submittedName>
</protein>
<dbReference type="InterPro" id="IPR023165">
    <property type="entry name" value="rRNA_Ade_diMease-like_C"/>
</dbReference>
<dbReference type="GO" id="GO:0003723">
    <property type="term" value="F:RNA binding"/>
    <property type="evidence" value="ECO:0007669"/>
    <property type="project" value="UniProtKB-UniRule"/>
</dbReference>
<dbReference type="NCBIfam" id="NF011489">
    <property type="entry name" value="PRK14896.1-5"/>
    <property type="match status" value="1"/>
</dbReference>
<dbReference type="InterPro" id="IPR029063">
    <property type="entry name" value="SAM-dependent_MTases_sf"/>
</dbReference>
<dbReference type="STRING" id="1435377.SUSAZ_02835"/>
<dbReference type="Gene3D" id="3.40.50.150">
    <property type="entry name" value="Vaccinia Virus protein VP39"/>
    <property type="match status" value="1"/>
</dbReference>
<keyword evidence="1 5" id="KW-0489">Methyltransferase</keyword>
<dbReference type="Proteomes" id="UP000065473">
    <property type="component" value="Chromosome"/>
</dbReference>
<dbReference type="SMART" id="SM00650">
    <property type="entry name" value="rADc"/>
    <property type="match status" value="1"/>
</dbReference>
<evidence type="ECO:0000313" key="7">
    <source>
        <dbReference type="EMBL" id="ALU29059.1"/>
    </source>
</evidence>
<feature type="binding site" evidence="5">
    <location>
        <position position="83"/>
    </location>
    <ligand>
        <name>S-adenosyl-L-methionine</name>
        <dbReference type="ChEBI" id="CHEBI:59789"/>
    </ligand>
</feature>
<feature type="domain" description="Ribosomal RNA adenine methylase transferase N-terminal" evidence="6">
    <location>
        <begin position="15"/>
        <end position="162"/>
    </location>
</feature>
<evidence type="ECO:0000313" key="10">
    <source>
        <dbReference type="Proteomes" id="UP000065473"/>
    </source>
</evidence>
<dbReference type="PROSITE" id="PS51689">
    <property type="entry name" value="SAM_RNA_A_N6_MT"/>
    <property type="match status" value="1"/>
</dbReference>